<dbReference type="InterPro" id="IPR054416">
    <property type="entry name" value="GST_UstS-like_C"/>
</dbReference>
<dbReference type="Pfam" id="PF22041">
    <property type="entry name" value="GST_C_7"/>
    <property type="match status" value="1"/>
</dbReference>
<gene>
    <name evidence="2" type="ORF">N7456_000896</name>
</gene>
<keyword evidence="3" id="KW-1185">Reference proteome</keyword>
<dbReference type="Gene3D" id="3.40.30.10">
    <property type="entry name" value="Glutaredoxin"/>
    <property type="match status" value="1"/>
</dbReference>
<protein>
    <submittedName>
        <fullName evidence="2">Glutathione S-transferase-like protein ustS</fullName>
    </submittedName>
</protein>
<reference evidence="2" key="1">
    <citation type="submission" date="2022-11" db="EMBL/GenBank/DDBJ databases">
        <authorList>
            <person name="Petersen C."/>
        </authorList>
    </citation>
    <scope>NUCLEOTIDE SEQUENCE</scope>
    <source>
        <strain evidence="2">IBT 30069</strain>
    </source>
</reference>
<dbReference type="Gene3D" id="1.20.1050.10">
    <property type="match status" value="1"/>
</dbReference>
<evidence type="ECO:0000313" key="3">
    <source>
        <dbReference type="Proteomes" id="UP001149165"/>
    </source>
</evidence>
<name>A0A9W9GCW5_9EURO</name>
<dbReference type="EMBL" id="JAPQKH010000001">
    <property type="protein sequence ID" value="KAJ5116548.1"/>
    <property type="molecule type" value="Genomic_DNA"/>
</dbReference>
<reference evidence="2" key="2">
    <citation type="journal article" date="2023" name="IMA Fungus">
        <title>Comparative genomic study of the Penicillium genus elucidates a diverse pangenome and 15 lateral gene transfer events.</title>
        <authorList>
            <person name="Petersen C."/>
            <person name="Sorensen T."/>
            <person name="Nielsen M.R."/>
            <person name="Sondergaard T.E."/>
            <person name="Sorensen J.L."/>
            <person name="Fitzpatrick D.A."/>
            <person name="Frisvad J.C."/>
            <person name="Nielsen K.L."/>
        </authorList>
    </citation>
    <scope>NUCLEOTIDE SEQUENCE</scope>
    <source>
        <strain evidence="2">IBT 30069</strain>
    </source>
</reference>
<dbReference type="OrthoDB" id="4951845at2759"/>
<sequence length="207" mass="22839">MNYTQSWISYPDVAPLLKALGVKPNEEGNPYTLPAICDKSIASTINPNGIMMDSLSIATHLDKLYPSPPLFPSGDSSLALVETVNKTMGGMAPALRQIVPPKSFGKPLSDMHPTDEKTLQELWDLIESQMSTILNMLKSRPGPFFEGASASYADIVLVSSLAAFHNDDRELWERMMALGEGELKTLWDVCLPWITGQGEEKEWPVDE</sequence>
<dbReference type="InterPro" id="IPR036282">
    <property type="entry name" value="Glutathione-S-Trfase_C_sf"/>
</dbReference>
<evidence type="ECO:0000313" key="2">
    <source>
        <dbReference type="EMBL" id="KAJ5116548.1"/>
    </source>
</evidence>
<proteinExistence type="predicted"/>
<dbReference type="Proteomes" id="UP001149165">
    <property type="component" value="Unassembled WGS sequence"/>
</dbReference>
<comment type="caution">
    <text evidence="2">The sequence shown here is derived from an EMBL/GenBank/DDBJ whole genome shotgun (WGS) entry which is preliminary data.</text>
</comment>
<dbReference type="SUPFAM" id="SSF47616">
    <property type="entry name" value="GST C-terminal domain-like"/>
    <property type="match status" value="1"/>
</dbReference>
<feature type="domain" description="Glutathione S-transferase UstS-like C-terminal" evidence="1">
    <location>
        <begin position="102"/>
        <end position="193"/>
    </location>
</feature>
<organism evidence="2 3">
    <name type="scientific">Penicillium angulare</name>
    <dbReference type="NCBI Taxonomy" id="116970"/>
    <lineage>
        <taxon>Eukaryota</taxon>
        <taxon>Fungi</taxon>
        <taxon>Dikarya</taxon>
        <taxon>Ascomycota</taxon>
        <taxon>Pezizomycotina</taxon>
        <taxon>Eurotiomycetes</taxon>
        <taxon>Eurotiomycetidae</taxon>
        <taxon>Eurotiales</taxon>
        <taxon>Aspergillaceae</taxon>
        <taxon>Penicillium</taxon>
    </lineage>
</organism>
<dbReference type="AlphaFoldDB" id="A0A9W9GCW5"/>
<evidence type="ECO:0000259" key="1">
    <source>
        <dbReference type="Pfam" id="PF22041"/>
    </source>
</evidence>
<accession>A0A9W9GCW5</accession>